<dbReference type="InterPro" id="IPR013108">
    <property type="entry name" value="Amidohydro_3"/>
</dbReference>
<dbReference type="SUPFAM" id="SSF51556">
    <property type="entry name" value="Metallo-dependent hydrolases"/>
    <property type="match status" value="1"/>
</dbReference>
<dbReference type="RefSeq" id="WP_108391268.1">
    <property type="nucleotide sequence ID" value="NZ_CP026949.1"/>
</dbReference>
<dbReference type="Gene3D" id="2.30.40.10">
    <property type="entry name" value="Urease, subunit C, domain 1"/>
    <property type="match status" value="1"/>
</dbReference>
<gene>
    <name evidence="2" type="ORF">DF223_02400</name>
</gene>
<dbReference type="Pfam" id="PF07969">
    <property type="entry name" value="Amidohydro_3"/>
    <property type="match status" value="1"/>
</dbReference>
<dbReference type="InterPro" id="IPR011059">
    <property type="entry name" value="Metal-dep_hydrolase_composite"/>
</dbReference>
<protein>
    <submittedName>
        <fullName evidence="2">Amidohydrolase</fullName>
    </submittedName>
</protein>
<dbReference type="GO" id="GO:0016810">
    <property type="term" value="F:hydrolase activity, acting on carbon-nitrogen (but not peptide) bonds"/>
    <property type="evidence" value="ECO:0007669"/>
    <property type="project" value="InterPro"/>
</dbReference>
<evidence type="ECO:0000259" key="1">
    <source>
        <dbReference type="Pfam" id="PF07969"/>
    </source>
</evidence>
<dbReference type="PANTHER" id="PTHR22642:SF2">
    <property type="entry name" value="PROTEIN LONG AFTER FAR-RED 3"/>
    <property type="match status" value="1"/>
</dbReference>
<dbReference type="InterPro" id="IPR032466">
    <property type="entry name" value="Metal_Hydrolase"/>
</dbReference>
<dbReference type="Gene3D" id="3.20.20.140">
    <property type="entry name" value="Metal-dependent hydrolases"/>
    <property type="match status" value="1"/>
</dbReference>
<dbReference type="AlphaFoldDB" id="A0A2U1TH69"/>
<keyword evidence="3" id="KW-1185">Reference proteome</keyword>
<sequence length="507" mass="53629">MTEFRLSATSPGSGIRSTLRNARVVGSDGSGVDIVIEDARIADIRPAGSTAQEGELTELDGRWVLPGLWDHHVHFTQVALASRRLDLTASDSAASVLDLVSGYVAAALPTVRPDDILVGSGFRDALWPDAAELEAFDRISHGRRVVLIGADLHCVWLNSAALAQFGHAGHPTGLLREEDAFAVSQGLGADDLVVDGWARDTAAAAAARGVVGVVDFEMAWNLEVWKRRAQAGATALRVRFGIYPGDLDRALTERLATGQVVPHTHGLVEVGSLKVITDGSLNTRTAYCDDHYDGLAGQSDAHGVLTVPEAELTELMRRATAGGLSSAIHAIGDRANSLALDAFAATGATGSIEHAQLLRDTDVARFAELGVTASVQPEHAMDDRDAAEKLWPGRTRRAFVLRALLDHGATIALGSDAPVAPLDPWVAISAAVGRSRDDRAPWHPEQSIGVAEALAATTRTPNEAVAAGRVADLAIVDRNPLTSTPEELRRMPVAATILNGRFTHSVL</sequence>
<dbReference type="EMBL" id="QEFB01000001">
    <property type="protein sequence ID" value="PWC08218.1"/>
    <property type="molecule type" value="Genomic_DNA"/>
</dbReference>
<dbReference type="SUPFAM" id="SSF51338">
    <property type="entry name" value="Composite domain of metallo-dependent hydrolases"/>
    <property type="match status" value="1"/>
</dbReference>
<organism evidence="2 3">
    <name type="scientific">Mycetocola zhujimingii</name>
    <dbReference type="NCBI Taxonomy" id="2079792"/>
    <lineage>
        <taxon>Bacteria</taxon>
        <taxon>Bacillati</taxon>
        <taxon>Actinomycetota</taxon>
        <taxon>Actinomycetes</taxon>
        <taxon>Micrococcales</taxon>
        <taxon>Microbacteriaceae</taxon>
        <taxon>Mycetocola</taxon>
    </lineage>
</organism>
<proteinExistence type="predicted"/>
<dbReference type="OrthoDB" id="3238066at2"/>
<feature type="domain" description="Amidohydrolase 3" evidence="1">
    <location>
        <begin position="58"/>
        <end position="503"/>
    </location>
</feature>
<accession>A0A2U1TH69</accession>
<dbReference type="Gene3D" id="3.10.310.70">
    <property type="match status" value="1"/>
</dbReference>
<comment type="caution">
    <text evidence="2">The sequence shown here is derived from an EMBL/GenBank/DDBJ whole genome shotgun (WGS) entry which is preliminary data.</text>
</comment>
<dbReference type="KEGG" id="myl:C3E77_08640"/>
<evidence type="ECO:0000313" key="3">
    <source>
        <dbReference type="Proteomes" id="UP000244962"/>
    </source>
</evidence>
<reference evidence="3" key="1">
    <citation type="submission" date="2018-04" db="EMBL/GenBank/DDBJ databases">
        <authorList>
            <person name="Liu S."/>
            <person name="Wang Z."/>
            <person name="Li J."/>
        </authorList>
    </citation>
    <scope>NUCLEOTIDE SEQUENCE [LARGE SCALE GENOMIC DNA]</scope>
    <source>
        <strain evidence="3">622</strain>
    </source>
</reference>
<dbReference type="PANTHER" id="PTHR22642">
    <property type="entry name" value="IMIDAZOLONEPROPIONASE"/>
    <property type="match status" value="1"/>
</dbReference>
<evidence type="ECO:0000313" key="2">
    <source>
        <dbReference type="EMBL" id="PWC08218.1"/>
    </source>
</evidence>
<name>A0A2U1TH69_9MICO</name>
<keyword evidence="2" id="KW-0378">Hydrolase</keyword>
<dbReference type="Proteomes" id="UP000244962">
    <property type="component" value="Unassembled WGS sequence"/>
</dbReference>